<dbReference type="InterPro" id="IPR003593">
    <property type="entry name" value="AAA+_ATPase"/>
</dbReference>
<sequence length="840" mass="94017">MDSAPEPDEELSASPATGKNELVAFDGWLWEFQPSPGWVLIPKSSTVIHHSEDCQHVRVAADYRRVPDPDRTLGRGLLEAQRTGKRAAQEFARSHGLVNDQGTPLYVCVRCVLRLVHKNARGMNFRPLKRRLSRALRAFDRASHARDVAEAGQQIERVQREFPLADWSEMPVERYALGHPDRPDNFCRLVEFQTPALGSISGGSAGKHIIYYRKNEQRWHHDAAFADVNEAWQDLRGGFVAAFAATAEGRVSDIDGIRALRSGPAMASKTLFCYFPDRLLPVYSRDHRRHFIELLSGEKATDLDVFTSHQHLKELVDTHHVLSEWHPIEVMRFLYWWADPRASITTLHVAPARPDRYWDDCLRGGYICVGGDTVGDLTAYASEEDLAAAFARSRPDAPMGGRAEEARKSASELWLLTQLQPGDRIVAHQGADRVLAVGTVTDDGYVWRADRPEFRHTVSVEWDTSYRQTLPRPEKRWTSAVVGTVSASLWRTIERNAAHPGATSRPDAAPAAAVPLPPPEPLFEKLTVELERKGQAVLYGPPGTGKTFTVLRFALWWLAQRVAPHLDPLADYGTGEFRDAITELSRPGEHGTGHLTQITFHPAYGYEDFIEGFRPVRGDGDGLRLELVDGVFKRVCRAAEANPGLPYLVVVDEINRGDLPRIFGELITLVERDKRGLPVVLPQSGEKFTVPSNVHLLGTMNTADRSIRLLDAALRRRFAFVELLPDPEVLADSHVGRVDLGDLLRRLNERVVAEFGRERQIGHSFFLPGGRVVDDEATLAAVIRAEVLPILQEYAYDDYTLLAGLLGQRIVDAANYRLHDLTDEELVAALYAELLVKSKR</sequence>
<evidence type="ECO:0000259" key="1">
    <source>
        <dbReference type="SMART" id="SM00382"/>
    </source>
</evidence>
<dbReference type="PANTHER" id="PTHR37291:SF1">
    <property type="entry name" value="TYPE IV METHYL-DIRECTED RESTRICTION ENZYME ECOKMCRB SUBUNIT"/>
    <property type="match status" value="1"/>
</dbReference>
<dbReference type="InterPro" id="IPR011704">
    <property type="entry name" value="ATPase_dyneun-rel_AAA"/>
</dbReference>
<feature type="domain" description="AAA+ ATPase" evidence="1">
    <location>
        <begin position="532"/>
        <end position="728"/>
    </location>
</feature>
<dbReference type="InterPro" id="IPR052934">
    <property type="entry name" value="Methyl-DNA_Rec/Restrict_Enz"/>
</dbReference>
<organism evidence="2 3">
    <name type="scientific">Thermobifida alba</name>
    <name type="common">Thermomonospora alba</name>
    <dbReference type="NCBI Taxonomy" id="53522"/>
    <lineage>
        <taxon>Bacteria</taxon>
        <taxon>Bacillati</taxon>
        <taxon>Actinomycetota</taxon>
        <taxon>Actinomycetes</taxon>
        <taxon>Streptosporangiales</taxon>
        <taxon>Nocardiopsidaceae</taxon>
        <taxon>Thermobifida</taxon>
    </lineage>
</organism>
<dbReference type="RefSeq" id="WP_248591732.1">
    <property type="nucleotide sequence ID" value="NZ_BAABEB010000018.1"/>
</dbReference>
<dbReference type="Proteomes" id="UP000832041">
    <property type="component" value="Chromosome"/>
</dbReference>
<reference evidence="2 3" key="1">
    <citation type="submission" date="2020-04" db="EMBL/GenBank/DDBJ databases">
        <title>Thermobifida alba genome sequencing and assembly.</title>
        <authorList>
            <person name="Luzics S."/>
            <person name="Horvath B."/>
            <person name="Nagy I."/>
            <person name="Toth A."/>
            <person name="Nagy I."/>
            <person name="Kukolya J."/>
        </authorList>
    </citation>
    <scope>NUCLEOTIDE SEQUENCE [LARGE SCALE GENOMIC DNA]</scope>
    <source>
        <strain evidence="2 3">DSM 43795</strain>
    </source>
</reference>
<gene>
    <name evidence="2" type="ORF">FOF52_21535</name>
</gene>
<dbReference type="Gene3D" id="3.40.50.300">
    <property type="entry name" value="P-loop containing nucleotide triphosphate hydrolases"/>
    <property type="match status" value="1"/>
</dbReference>
<dbReference type="SUPFAM" id="SSF52540">
    <property type="entry name" value="P-loop containing nucleoside triphosphate hydrolases"/>
    <property type="match status" value="1"/>
</dbReference>
<proteinExistence type="predicted"/>
<dbReference type="SMART" id="SM00382">
    <property type="entry name" value="AAA"/>
    <property type="match status" value="1"/>
</dbReference>
<evidence type="ECO:0000313" key="3">
    <source>
        <dbReference type="Proteomes" id="UP000832041"/>
    </source>
</evidence>
<keyword evidence="3" id="KW-1185">Reference proteome</keyword>
<dbReference type="Pfam" id="PF07728">
    <property type="entry name" value="AAA_5"/>
    <property type="match status" value="1"/>
</dbReference>
<dbReference type="PANTHER" id="PTHR37291">
    <property type="entry name" value="5-METHYLCYTOSINE-SPECIFIC RESTRICTION ENZYME B"/>
    <property type="match status" value="1"/>
</dbReference>
<protein>
    <submittedName>
        <fullName evidence="2">AAA domain-containing protein</fullName>
    </submittedName>
</protein>
<dbReference type="InterPro" id="IPR027417">
    <property type="entry name" value="P-loop_NTPase"/>
</dbReference>
<accession>A0ABY4L693</accession>
<evidence type="ECO:0000313" key="2">
    <source>
        <dbReference type="EMBL" id="UPT23206.1"/>
    </source>
</evidence>
<dbReference type="EMBL" id="CP051627">
    <property type="protein sequence ID" value="UPT23206.1"/>
    <property type="molecule type" value="Genomic_DNA"/>
</dbReference>
<name>A0ABY4L693_THEAE</name>